<name>A0ABV3AX53_9ACTN</name>
<keyword evidence="3" id="KW-1185">Reference proteome</keyword>
<evidence type="ECO:0000313" key="2">
    <source>
        <dbReference type="EMBL" id="MEU6801763.1"/>
    </source>
</evidence>
<organism evidence="2 3">
    <name type="scientific">Streptomyces neyagawaensis</name>
    <dbReference type="NCBI Taxonomy" id="42238"/>
    <lineage>
        <taxon>Bacteria</taxon>
        <taxon>Bacillati</taxon>
        <taxon>Actinomycetota</taxon>
        <taxon>Actinomycetes</taxon>
        <taxon>Kitasatosporales</taxon>
        <taxon>Streptomycetaceae</taxon>
        <taxon>Streptomyces</taxon>
    </lineage>
</organism>
<feature type="compositionally biased region" description="Gly residues" evidence="1">
    <location>
        <begin position="65"/>
        <end position="99"/>
    </location>
</feature>
<protein>
    <recommendedName>
        <fullName evidence="4">Serine/arginine repetitive matrix protein 2</fullName>
    </recommendedName>
</protein>
<proteinExistence type="predicted"/>
<sequence length="259" mass="25802">MALVIALAALLGGGAGLGVWTLVGPDGDTKNRTTAAHPSSPTPSPSAPEAGAKGGSDTGQDSSGGADGGTGGFTSGGAGGSGDGDGGGDGGGGTSGASGGAPADAAPGYVRSEDPAGFTVDVPSGWTRTAKQPDGKPAVVTYKSPDGTRVLQLFEVMEESPAASMDDAENANYGFARLPGYRVLDRSEEDVYSEVVYRFDGESGAGPRRVIDHRFLAPDGKPYGVRFSAPESTSLTDLREPVTNAVTSLCPTGTTCVRG</sequence>
<reference evidence="2 3" key="1">
    <citation type="submission" date="2024-06" db="EMBL/GenBank/DDBJ databases">
        <title>The Natural Products Discovery Center: Release of the First 8490 Sequenced Strains for Exploring Actinobacteria Biosynthetic Diversity.</title>
        <authorList>
            <person name="Kalkreuter E."/>
            <person name="Kautsar S.A."/>
            <person name="Yang D."/>
            <person name="Bader C.D."/>
            <person name="Teijaro C.N."/>
            <person name="Fluegel L."/>
            <person name="Davis C.M."/>
            <person name="Simpson J.R."/>
            <person name="Lauterbach L."/>
            <person name="Steele A.D."/>
            <person name="Gui C."/>
            <person name="Meng S."/>
            <person name="Li G."/>
            <person name="Viehrig K."/>
            <person name="Ye F."/>
            <person name="Su P."/>
            <person name="Kiefer A.F."/>
            <person name="Nichols A."/>
            <person name="Cepeda A.J."/>
            <person name="Yan W."/>
            <person name="Fan B."/>
            <person name="Jiang Y."/>
            <person name="Adhikari A."/>
            <person name="Zheng C.-J."/>
            <person name="Schuster L."/>
            <person name="Cowan T.M."/>
            <person name="Smanski M.J."/>
            <person name="Chevrette M.G."/>
            <person name="De Carvalho L.P.S."/>
            <person name="Shen B."/>
        </authorList>
    </citation>
    <scope>NUCLEOTIDE SEQUENCE [LARGE SCALE GENOMIC DNA]</scope>
    <source>
        <strain evidence="2 3">NPDC046851</strain>
    </source>
</reference>
<evidence type="ECO:0000256" key="1">
    <source>
        <dbReference type="SAM" id="MobiDB-lite"/>
    </source>
</evidence>
<comment type="caution">
    <text evidence="2">The sequence shown here is derived from an EMBL/GenBank/DDBJ whole genome shotgun (WGS) entry which is preliminary data.</text>
</comment>
<dbReference type="Proteomes" id="UP001551189">
    <property type="component" value="Unassembled WGS sequence"/>
</dbReference>
<accession>A0ABV3AX53</accession>
<dbReference type="RefSeq" id="WP_359694215.1">
    <property type="nucleotide sequence ID" value="NZ_JBEYXT010000041.1"/>
</dbReference>
<evidence type="ECO:0008006" key="4">
    <source>
        <dbReference type="Google" id="ProtNLM"/>
    </source>
</evidence>
<evidence type="ECO:0000313" key="3">
    <source>
        <dbReference type="Proteomes" id="UP001551189"/>
    </source>
</evidence>
<feature type="region of interest" description="Disordered" evidence="1">
    <location>
        <begin position="26"/>
        <end position="139"/>
    </location>
</feature>
<dbReference type="EMBL" id="JBEYXT010000041">
    <property type="protein sequence ID" value="MEU6801763.1"/>
    <property type="molecule type" value="Genomic_DNA"/>
</dbReference>
<gene>
    <name evidence="2" type="ORF">ABZ931_12205</name>
</gene>